<dbReference type="AlphaFoldDB" id="A0A381T462"/>
<evidence type="ECO:0000256" key="4">
    <source>
        <dbReference type="ARBA" id="ARBA00022605"/>
    </source>
</evidence>
<proteinExistence type="inferred from homology"/>
<dbReference type="GO" id="GO:0051287">
    <property type="term" value="F:NAD binding"/>
    <property type="evidence" value="ECO:0007669"/>
    <property type="project" value="InterPro"/>
</dbReference>
<dbReference type="InterPro" id="IPR000534">
    <property type="entry name" value="Semialdehyde_DH_NAD-bd"/>
</dbReference>
<comment type="pathway">
    <text evidence="1">Amino-acid biosynthesis; L-arginine biosynthesis; N(2)-acetyl-L-ornithine from L-glutamate: step 3/4.</text>
</comment>
<dbReference type="InterPro" id="IPR050085">
    <property type="entry name" value="AGPR"/>
</dbReference>
<evidence type="ECO:0000259" key="8">
    <source>
        <dbReference type="SMART" id="SM00859"/>
    </source>
</evidence>
<dbReference type="PANTHER" id="PTHR32338">
    <property type="entry name" value="N-ACETYL-GAMMA-GLUTAMYL-PHOSPHATE REDUCTASE, CHLOROPLASTIC-RELATED-RELATED"/>
    <property type="match status" value="1"/>
</dbReference>
<keyword evidence="5" id="KW-0521">NADP</keyword>
<protein>
    <recommendedName>
        <fullName evidence="2">N-acetyl-gamma-glutamyl-phosphate reductase</fullName>
        <ecNumber evidence="2">1.2.1.38</ecNumber>
    </recommendedName>
</protein>
<name>A0A381T462_9ZZZZ</name>
<feature type="domain" description="Semialdehyde dehydrogenase NAD-binding" evidence="8">
    <location>
        <begin position="7"/>
        <end position="144"/>
    </location>
</feature>
<evidence type="ECO:0000256" key="1">
    <source>
        <dbReference type="ARBA" id="ARBA00004862"/>
    </source>
</evidence>
<dbReference type="InterPro" id="IPR036291">
    <property type="entry name" value="NAD(P)-bd_dom_sf"/>
</dbReference>
<evidence type="ECO:0000256" key="6">
    <source>
        <dbReference type="ARBA" id="ARBA00023002"/>
    </source>
</evidence>
<dbReference type="GO" id="GO:0006526">
    <property type="term" value="P:L-arginine biosynthetic process"/>
    <property type="evidence" value="ECO:0007669"/>
    <property type="project" value="UniProtKB-KW"/>
</dbReference>
<dbReference type="FunFam" id="3.30.360.10:FF:000014">
    <property type="entry name" value="N-acetyl-gamma-glutamyl-phosphate reductase"/>
    <property type="match status" value="1"/>
</dbReference>
<evidence type="ECO:0000256" key="7">
    <source>
        <dbReference type="ARBA" id="ARBA00050557"/>
    </source>
</evidence>
<dbReference type="NCBIfam" id="TIGR01850">
    <property type="entry name" value="argC"/>
    <property type="match status" value="1"/>
</dbReference>
<evidence type="ECO:0000256" key="3">
    <source>
        <dbReference type="ARBA" id="ARBA00022571"/>
    </source>
</evidence>
<dbReference type="Gene3D" id="3.40.50.720">
    <property type="entry name" value="NAD(P)-binding Rossmann-like Domain"/>
    <property type="match status" value="1"/>
</dbReference>
<reference evidence="9" key="1">
    <citation type="submission" date="2018-05" db="EMBL/GenBank/DDBJ databases">
        <authorList>
            <person name="Lanie J.A."/>
            <person name="Ng W.-L."/>
            <person name="Kazmierczak K.M."/>
            <person name="Andrzejewski T.M."/>
            <person name="Davidsen T.M."/>
            <person name="Wayne K.J."/>
            <person name="Tettelin H."/>
            <person name="Glass J.I."/>
            <person name="Rusch D."/>
            <person name="Podicherti R."/>
            <person name="Tsui H.-C.T."/>
            <person name="Winkler M.E."/>
        </authorList>
    </citation>
    <scope>NUCLEOTIDE SEQUENCE</scope>
</reference>
<dbReference type="PROSITE" id="PS01224">
    <property type="entry name" value="ARGC"/>
    <property type="match status" value="1"/>
</dbReference>
<dbReference type="CDD" id="cd23934">
    <property type="entry name" value="AGPR_1_C"/>
    <property type="match status" value="1"/>
</dbReference>
<dbReference type="GO" id="GO:0003942">
    <property type="term" value="F:N-acetyl-gamma-glutamyl-phosphate reductase activity"/>
    <property type="evidence" value="ECO:0007669"/>
    <property type="project" value="UniProtKB-EC"/>
</dbReference>
<organism evidence="9">
    <name type="scientific">marine metagenome</name>
    <dbReference type="NCBI Taxonomy" id="408172"/>
    <lineage>
        <taxon>unclassified sequences</taxon>
        <taxon>metagenomes</taxon>
        <taxon>ecological metagenomes</taxon>
    </lineage>
</organism>
<dbReference type="SUPFAM" id="SSF51735">
    <property type="entry name" value="NAD(P)-binding Rossmann-fold domains"/>
    <property type="match status" value="1"/>
</dbReference>
<dbReference type="HAMAP" id="MF_00150">
    <property type="entry name" value="ArgC_type1"/>
    <property type="match status" value="1"/>
</dbReference>
<dbReference type="Pfam" id="PF22698">
    <property type="entry name" value="Semialdhyde_dhC_1"/>
    <property type="match status" value="1"/>
</dbReference>
<keyword evidence="6" id="KW-0560">Oxidoreductase</keyword>
<dbReference type="Pfam" id="PF01118">
    <property type="entry name" value="Semialdhyde_dh"/>
    <property type="match status" value="1"/>
</dbReference>
<dbReference type="SUPFAM" id="SSF55347">
    <property type="entry name" value="Glyceraldehyde-3-phosphate dehydrogenase-like, C-terminal domain"/>
    <property type="match status" value="1"/>
</dbReference>
<dbReference type="InterPro" id="IPR000706">
    <property type="entry name" value="AGPR_type-1"/>
</dbReference>
<sequence>MNVNNINIAILGASGYTGGDLIRLLLSHEKSSIIYLSAHSNVGHDSNDFHKGLFDETLPIFVSVEDINYDNIDLVISALPHNIFHNVISIIPNNIKVIDMSADFRFTNSKIYNEYYETKHGSENLLKEAIYGLSEINRKNIKGARIVACPGCYPTAVLLPLIPLIRSKLVQLDDIIIDAKSGVTGAGRSLKKDLLFSEISESVKPYSLTNHRHAPEIEEKIFLESNENVRISFTPHLIPINRGELITMYLKLNDGNDLSQIIACLEGFYSNDEFVKINTESKPSETANVRGSNKCLISAFDDRIRGRIIITSVIDNLVKGSAGQAIQNMNIMFDLEEGMGLKNIPLYP</sequence>
<evidence type="ECO:0000313" key="9">
    <source>
        <dbReference type="EMBL" id="SVA11000.1"/>
    </source>
</evidence>
<dbReference type="InterPro" id="IPR023013">
    <property type="entry name" value="AGPR_AS"/>
</dbReference>
<dbReference type="InterPro" id="IPR058924">
    <property type="entry name" value="AGPR_dimerisation_dom"/>
</dbReference>
<evidence type="ECO:0000256" key="5">
    <source>
        <dbReference type="ARBA" id="ARBA00022857"/>
    </source>
</evidence>
<dbReference type="SMART" id="SM00859">
    <property type="entry name" value="Semialdhyde_dh"/>
    <property type="match status" value="1"/>
</dbReference>
<dbReference type="GO" id="GO:0070401">
    <property type="term" value="F:NADP+ binding"/>
    <property type="evidence" value="ECO:0007669"/>
    <property type="project" value="InterPro"/>
</dbReference>
<evidence type="ECO:0000256" key="2">
    <source>
        <dbReference type="ARBA" id="ARBA00013072"/>
    </source>
</evidence>
<dbReference type="EMBL" id="UINC01004002">
    <property type="protein sequence ID" value="SVA11000.1"/>
    <property type="molecule type" value="Genomic_DNA"/>
</dbReference>
<dbReference type="PANTHER" id="PTHR32338:SF10">
    <property type="entry name" value="N-ACETYL-GAMMA-GLUTAMYL-PHOSPHATE REDUCTASE, CHLOROPLASTIC-RELATED"/>
    <property type="match status" value="1"/>
</dbReference>
<dbReference type="EC" id="1.2.1.38" evidence="2"/>
<gene>
    <name evidence="9" type="ORF">METZ01_LOCUS63854</name>
</gene>
<keyword evidence="4" id="KW-0028">Amino-acid biosynthesis</keyword>
<keyword evidence="3" id="KW-0055">Arginine biosynthesis</keyword>
<comment type="catalytic activity">
    <reaction evidence="7">
        <text>N-acetyl-L-glutamate 5-semialdehyde + phosphate + NADP(+) = N-acetyl-L-glutamyl 5-phosphate + NADPH + H(+)</text>
        <dbReference type="Rhea" id="RHEA:21588"/>
        <dbReference type="ChEBI" id="CHEBI:15378"/>
        <dbReference type="ChEBI" id="CHEBI:29123"/>
        <dbReference type="ChEBI" id="CHEBI:43474"/>
        <dbReference type="ChEBI" id="CHEBI:57783"/>
        <dbReference type="ChEBI" id="CHEBI:57936"/>
        <dbReference type="ChEBI" id="CHEBI:58349"/>
        <dbReference type="EC" id="1.2.1.38"/>
    </reaction>
</comment>
<accession>A0A381T462</accession>
<dbReference type="CDD" id="cd17895">
    <property type="entry name" value="AGPR_1_N"/>
    <property type="match status" value="1"/>
</dbReference>
<dbReference type="Gene3D" id="3.30.360.10">
    <property type="entry name" value="Dihydrodipicolinate Reductase, domain 2"/>
    <property type="match status" value="1"/>
</dbReference>